<keyword evidence="3" id="KW-1185">Reference proteome</keyword>
<dbReference type="InterPro" id="IPR029063">
    <property type="entry name" value="SAM-dependent_MTases_sf"/>
</dbReference>
<dbReference type="GO" id="GO:0032259">
    <property type="term" value="P:methylation"/>
    <property type="evidence" value="ECO:0007669"/>
    <property type="project" value="UniProtKB-KW"/>
</dbReference>
<feature type="domain" description="Methyltransferase small" evidence="1">
    <location>
        <begin position="30"/>
        <end position="143"/>
    </location>
</feature>
<comment type="caution">
    <text evidence="2">The sequence shown here is derived from an EMBL/GenBank/DDBJ whole genome shotgun (WGS) entry which is preliminary data.</text>
</comment>
<dbReference type="PANTHER" id="PTHR47739">
    <property type="entry name" value="TRNA1(VAL) (ADENINE(37)-N6)-METHYLTRANSFERASE"/>
    <property type="match status" value="1"/>
</dbReference>
<dbReference type="AlphaFoldDB" id="A0A0R1J309"/>
<dbReference type="CDD" id="cd02440">
    <property type="entry name" value="AdoMet_MTases"/>
    <property type="match status" value="1"/>
</dbReference>
<dbReference type="InterPro" id="IPR002052">
    <property type="entry name" value="DNA_methylase_N6_adenine_CS"/>
</dbReference>
<dbReference type="InterPro" id="IPR050210">
    <property type="entry name" value="tRNA_Adenine-N(6)_MTase"/>
</dbReference>
<name>A0A0R1J309_9LACO</name>
<dbReference type="SUPFAM" id="SSF53335">
    <property type="entry name" value="S-adenosyl-L-methionine-dependent methyltransferases"/>
    <property type="match status" value="1"/>
</dbReference>
<dbReference type="GO" id="GO:0003676">
    <property type="term" value="F:nucleic acid binding"/>
    <property type="evidence" value="ECO:0007669"/>
    <property type="project" value="InterPro"/>
</dbReference>
<sequence>MSNLSQDIISNSGVKIYQDKELYSFNLDTILLYNFAKPAKKGSIVDLCAGNGAIGLSLTAKTKAKIYLVEIQKQLADLAQKGIIENNLSDQVELINDDISNVQEYITHDTIDTIVCNPPYFPIESHKQIKDNPVLAIARHELKTNLSKILYISKVLLKENSHLYMVYRPERMDELIKCLLENKLRPKRIRFVRTSVNKNANLLLVDAVKTVNESSMIVEPDLIMYENNVLTQEAKDILG</sequence>
<dbReference type="PANTHER" id="PTHR47739:SF1">
    <property type="entry name" value="TRNA1(VAL) (ADENINE(37)-N6)-METHYLTRANSFERASE"/>
    <property type="match status" value="1"/>
</dbReference>
<protein>
    <submittedName>
        <fullName evidence="2">Methyltransferase small</fullName>
    </submittedName>
</protein>
<dbReference type="InterPro" id="IPR007848">
    <property type="entry name" value="Small_mtfrase_dom"/>
</dbReference>
<dbReference type="Gene3D" id="3.40.50.150">
    <property type="entry name" value="Vaccinia Virus protein VP39"/>
    <property type="match status" value="1"/>
</dbReference>
<evidence type="ECO:0000259" key="1">
    <source>
        <dbReference type="Pfam" id="PF05175"/>
    </source>
</evidence>
<reference evidence="2 3" key="1">
    <citation type="journal article" date="2015" name="Genome Announc.">
        <title>Expanding the biotechnology potential of lactobacilli through comparative genomics of 213 strains and associated genera.</title>
        <authorList>
            <person name="Sun Z."/>
            <person name="Harris H.M."/>
            <person name="McCann A."/>
            <person name="Guo C."/>
            <person name="Argimon S."/>
            <person name="Zhang W."/>
            <person name="Yang X."/>
            <person name="Jeffery I.B."/>
            <person name="Cooney J.C."/>
            <person name="Kagawa T.F."/>
            <person name="Liu W."/>
            <person name="Song Y."/>
            <person name="Salvetti E."/>
            <person name="Wrobel A."/>
            <person name="Rasinkangas P."/>
            <person name="Parkhill J."/>
            <person name="Rea M.C."/>
            <person name="O'Sullivan O."/>
            <person name="Ritari J."/>
            <person name="Douillard F.P."/>
            <person name="Paul Ross R."/>
            <person name="Yang R."/>
            <person name="Briner A.E."/>
            <person name="Felis G.E."/>
            <person name="de Vos W.M."/>
            <person name="Barrangou R."/>
            <person name="Klaenhammer T.R."/>
            <person name="Caufield P.W."/>
            <person name="Cui Y."/>
            <person name="Zhang H."/>
            <person name="O'Toole P.W."/>
        </authorList>
    </citation>
    <scope>NUCLEOTIDE SEQUENCE [LARGE SCALE GENOMIC DNA]</scope>
    <source>
        <strain evidence="2 3">DSM 20183</strain>
    </source>
</reference>
<evidence type="ECO:0000313" key="2">
    <source>
        <dbReference type="EMBL" id="KRK65685.1"/>
    </source>
</evidence>
<organism evidence="2 3">
    <name type="scientific">Companilactobacillus tucceti DSM 20183</name>
    <dbReference type="NCBI Taxonomy" id="1423811"/>
    <lineage>
        <taxon>Bacteria</taxon>
        <taxon>Bacillati</taxon>
        <taxon>Bacillota</taxon>
        <taxon>Bacilli</taxon>
        <taxon>Lactobacillales</taxon>
        <taxon>Lactobacillaceae</taxon>
        <taxon>Companilactobacillus</taxon>
    </lineage>
</organism>
<keyword evidence="2" id="KW-0489">Methyltransferase</keyword>
<gene>
    <name evidence="2" type="ORF">FC72_GL000129</name>
</gene>
<dbReference type="GO" id="GO:0008170">
    <property type="term" value="F:N-methyltransferase activity"/>
    <property type="evidence" value="ECO:0007669"/>
    <property type="project" value="UniProtKB-ARBA"/>
</dbReference>
<dbReference type="Pfam" id="PF05175">
    <property type="entry name" value="MTS"/>
    <property type="match status" value="1"/>
</dbReference>
<dbReference type="PROSITE" id="PS00092">
    <property type="entry name" value="N6_MTASE"/>
    <property type="match status" value="1"/>
</dbReference>
<accession>A0A0R1J309</accession>
<dbReference type="GO" id="GO:0008757">
    <property type="term" value="F:S-adenosylmethionine-dependent methyltransferase activity"/>
    <property type="evidence" value="ECO:0007669"/>
    <property type="project" value="UniProtKB-ARBA"/>
</dbReference>
<proteinExistence type="predicted"/>
<dbReference type="OrthoDB" id="9777257at2"/>
<keyword evidence="2" id="KW-0808">Transferase</keyword>
<dbReference type="EMBL" id="AZDG01000001">
    <property type="protein sequence ID" value="KRK65685.1"/>
    <property type="molecule type" value="Genomic_DNA"/>
</dbReference>
<dbReference type="RefSeq" id="WP_057763713.1">
    <property type="nucleotide sequence ID" value="NZ_AZDG01000001.1"/>
</dbReference>
<evidence type="ECO:0000313" key="3">
    <source>
        <dbReference type="Proteomes" id="UP000050929"/>
    </source>
</evidence>
<dbReference type="PATRIC" id="fig|1423811.3.peg.128"/>
<dbReference type="Proteomes" id="UP000050929">
    <property type="component" value="Unassembled WGS sequence"/>
</dbReference>
<dbReference type="STRING" id="1423811.FC72_GL000129"/>